<organism evidence="2 3">
    <name type="scientific">Streptomyces shaanxiensis</name>
    <dbReference type="NCBI Taxonomy" id="653357"/>
    <lineage>
        <taxon>Bacteria</taxon>
        <taxon>Bacillati</taxon>
        <taxon>Actinomycetota</taxon>
        <taxon>Actinomycetes</taxon>
        <taxon>Kitasatosporales</taxon>
        <taxon>Streptomycetaceae</taxon>
        <taxon>Streptomyces</taxon>
    </lineage>
</organism>
<proteinExistence type="predicted"/>
<evidence type="ECO:0008006" key="4">
    <source>
        <dbReference type="Google" id="ProtNLM"/>
    </source>
</evidence>
<gene>
    <name evidence="2" type="ORF">GCM10022233_38050</name>
</gene>
<sequence>MPAAVAAGVLLTGCSGDPAPAAPSKSPATTSAAAVPSSSAPATTSPLTQDIQDAYQAAVDAHPGADLDNCTTGTSLDDKDCGAALSAAAKVAADTERRLRREEPEYADELYSAVFLTTSAVQGDLERLRHPIPCYGLSDEPQPPPPLRAEAESICAEAADIFKVEYGIFLGTVEP</sequence>
<evidence type="ECO:0000256" key="1">
    <source>
        <dbReference type="SAM" id="MobiDB-lite"/>
    </source>
</evidence>
<keyword evidence="3" id="KW-1185">Reference proteome</keyword>
<comment type="caution">
    <text evidence="2">The sequence shown here is derived from an EMBL/GenBank/DDBJ whole genome shotgun (WGS) entry which is preliminary data.</text>
</comment>
<evidence type="ECO:0000313" key="2">
    <source>
        <dbReference type="EMBL" id="GAA4061053.1"/>
    </source>
</evidence>
<name>A0ABP7V7Y1_9ACTN</name>
<accession>A0ABP7V7Y1</accession>
<feature type="compositionally biased region" description="Low complexity" evidence="1">
    <location>
        <begin position="18"/>
        <end position="46"/>
    </location>
</feature>
<feature type="region of interest" description="Disordered" evidence="1">
    <location>
        <begin position="15"/>
        <end position="49"/>
    </location>
</feature>
<dbReference type="RefSeq" id="WP_345014151.1">
    <property type="nucleotide sequence ID" value="NZ_BAAAZY010000010.1"/>
</dbReference>
<protein>
    <recommendedName>
        <fullName evidence="4">DUF732 domain-containing protein</fullName>
    </recommendedName>
</protein>
<dbReference type="EMBL" id="BAAAZY010000010">
    <property type="protein sequence ID" value="GAA4061053.1"/>
    <property type="molecule type" value="Genomic_DNA"/>
</dbReference>
<evidence type="ECO:0000313" key="3">
    <source>
        <dbReference type="Proteomes" id="UP001499984"/>
    </source>
</evidence>
<reference evidence="3" key="1">
    <citation type="journal article" date="2019" name="Int. J. Syst. Evol. Microbiol.">
        <title>The Global Catalogue of Microorganisms (GCM) 10K type strain sequencing project: providing services to taxonomists for standard genome sequencing and annotation.</title>
        <authorList>
            <consortium name="The Broad Institute Genomics Platform"/>
            <consortium name="The Broad Institute Genome Sequencing Center for Infectious Disease"/>
            <person name="Wu L."/>
            <person name="Ma J."/>
        </authorList>
    </citation>
    <scope>NUCLEOTIDE SEQUENCE [LARGE SCALE GENOMIC DNA]</scope>
    <source>
        <strain evidence="3">JCM 16925</strain>
    </source>
</reference>
<dbReference type="Proteomes" id="UP001499984">
    <property type="component" value="Unassembled WGS sequence"/>
</dbReference>